<organism evidence="5 6">
    <name type="scientific">Reticulomyxa filosa</name>
    <dbReference type="NCBI Taxonomy" id="46433"/>
    <lineage>
        <taxon>Eukaryota</taxon>
        <taxon>Sar</taxon>
        <taxon>Rhizaria</taxon>
        <taxon>Retaria</taxon>
        <taxon>Foraminifera</taxon>
        <taxon>Monothalamids</taxon>
        <taxon>Reticulomyxidae</taxon>
        <taxon>Reticulomyxa</taxon>
    </lineage>
</organism>
<feature type="transmembrane region" description="Helical" evidence="3">
    <location>
        <begin position="128"/>
        <end position="145"/>
    </location>
</feature>
<dbReference type="OrthoDB" id="27140at2759"/>
<dbReference type="EMBL" id="ASPP01012102">
    <property type="protein sequence ID" value="ETO20923.1"/>
    <property type="molecule type" value="Genomic_DNA"/>
</dbReference>
<feature type="compositionally biased region" description="Low complexity" evidence="2">
    <location>
        <begin position="29"/>
        <end position="39"/>
    </location>
</feature>
<comment type="caution">
    <text evidence="5">The sequence shown here is derived from an EMBL/GenBank/DDBJ whole genome shotgun (WGS) entry which is preliminary data.</text>
</comment>
<feature type="domain" description="Rab-GAP TBC" evidence="4">
    <location>
        <begin position="1"/>
        <end position="292"/>
    </location>
</feature>
<dbReference type="Gene3D" id="1.10.472.80">
    <property type="entry name" value="Ypt/Rab-GAP domain of gyp1p, domain 3"/>
    <property type="match status" value="1"/>
</dbReference>
<dbReference type="SUPFAM" id="SSF47923">
    <property type="entry name" value="Ypt/Rab-GAP domain of gyp1p"/>
    <property type="match status" value="2"/>
</dbReference>
<feature type="region of interest" description="Disordered" evidence="2">
    <location>
        <begin position="1"/>
        <end position="49"/>
    </location>
</feature>
<dbReference type="SMART" id="SM00164">
    <property type="entry name" value="TBC"/>
    <property type="match status" value="1"/>
</dbReference>
<proteinExistence type="predicted"/>
<dbReference type="AlphaFoldDB" id="X6N4V0"/>
<dbReference type="PROSITE" id="PS50086">
    <property type="entry name" value="TBC_RABGAP"/>
    <property type="match status" value="1"/>
</dbReference>
<name>X6N4V0_RETFI</name>
<dbReference type="InterPro" id="IPR000195">
    <property type="entry name" value="Rab-GAP-TBC_dom"/>
</dbReference>
<keyword evidence="3" id="KW-0472">Membrane</keyword>
<keyword evidence="6" id="KW-1185">Reference proteome</keyword>
<keyword evidence="3" id="KW-1133">Transmembrane helix</keyword>
<evidence type="ECO:0000313" key="6">
    <source>
        <dbReference type="Proteomes" id="UP000023152"/>
    </source>
</evidence>
<reference evidence="5 6" key="1">
    <citation type="journal article" date="2013" name="Curr. Biol.">
        <title>The Genome of the Foraminiferan Reticulomyxa filosa.</title>
        <authorList>
            <person name="Glockner G."/>
            <person name="Hulsmann N."/>
            <person name="Schleicher M."/>
            <person name="Noegel A.A."/>
            <person name="Eichinger L."/>
            <person name="Gallinger C."/>
            <person name="Pawlowski J."/>
            <person name="Sierra R."/>
            <person name="Euteneuer U."/>
            <person name="Pillet L."/>
            <person name="Moustafa A."/>
            <person name="Platzer M."/>
            <person name="Groth M."/>
            <person name="Szafranski K."/>
            <person name="Schliwa M."/>
        </authorList>
    </citation>
    <scope>NUCLEOTIDE SEQUENCE [LARGE SCALE GENOMIC DNA]</scope>
</reference>
<feature type="compositionally biased region" description="Basic residues" evidence="2">
    <location>
        <begin position="1"/>
        <end position="20"/>
    </location>
</feature>
<feature type="transmembrane region" description="Helical" evidence="3">
    <location>
        <begin position="157"/>
        <end position="177"/>
    </location>
</feature>
<keyword evidence="3" id="KW-0812">Transmembrane</keyword>
<dbReference type="Proteomes" id="UP000023152">
    <property type="component" value="Unassembled WGS sequence"/>
</dbReference>
<dbReference type="PANTHER" id="PTHR22957:SF337">
    <property type="entry name" value="TBC1 DOMAIN FAMILY MEMBER 5"/>
    <property type="match status" value="1"/>
</dbReference>
<protein>
    <submittedName>
        <fullName evidence="5">GTPase activator</fullName>
    </submittedName>
</protein>
<gene>
    <name evidence="5" type="ORF">RFI_16281</name>
</gene>
<dbReference type="PANTHER" id="PTHR22957">
    <property type="entry name" value="TBC1 DOMAIN FAMILY MEMBER GTPASE-ACTIVATING PROTEIN"/>
    <property type="match status" value="1"/>
</dbReference>
<evidence type="ECO:0000313" key="5">
    <source>
        <dbReference type="EMBL" id="ETO20923.1"/>
    </source>
</evidence>
<dbReference type="InterPro" id="IPR035969">
    <property type="entry name" value="Rab-GAP_TBC_sf"/>
</dbReference>
<dbReference type="Pfam" id="PF00566">
    <property type="entry name" value="RabGAP-TBC"/>
    <property type="match status" value="2"/>
</dbReference>
<evidence type="ECO:0000256" key="2">
    <source>
        <dbReference type="SAM" id="MobiDB-lite"/>
    </source>
</evidence>
<dbReference type="GO" id="GO:0005096">
    <property type="term" value="F:GTPase activator activity"/>
    <property type="evidence" value="ECO:0007669"/>
    <property type="project" value="UniProtKB-KW"/>
</dbReference>
<keyword evidence="1" id="KW-0343">GTPase activation</keyword>
<feature type="transmembrane region" description="Helical" evidence="3">
    <location>
        <begin position="325"/>
        <end position="341"/>
    </location>
</feature>
<evidence type="ECO:0000259" key="4">
    <source>
        <dbReference type="PROSITE" id="PS50086"/>
    </source>
</evidence>
<feature type="transmembrane region" description="Helical" evidence="3">
    <location>
        <begin position="183"/>
        <end position="202"/>
    </location>
</feature>
<evidence type="ECO:0000256" key="3">
    <source>
        <dbReference type="SAM" id="Phobius"/>
    </source>
</evidence>
<sequence length="342" mass="40904">VVDRKRRRGWKCRGRKKKKEKKDETGKASSSSSSSSSSSTLPTANPISDHDNMELWTQIMKDVNRTLQYRDFFRQIPNKYSLGNVLYVWTRSYSEHRGYLQGMNELAAVIVCALSYDYQQMMEHENLYGIYSFFFFFYLKGDSLLKELINPAFMEHDVFALYSGYNCISTFFFYGILHKCDLYVYYTIALMKLIINFFDPAIPPRDVLENKLTTYHYNQGLYDSGLNASLYLKLHYIQHKLLKYFDLNIYAHFEKIGLQPQLYMLRWVRVLFCREFFVDQTIKLWDELFSSYSLIEFIEYICMAMIYNVYAFFFFYLYMYTCTNNIYISYVFVHVFVSISIE</sequence>
<evidence type="ECO:0000256" key="1">
    <source>
        <dbReference type="ARBA" id="ARBA00022468"/>
    </source>
</evidence>
<feature type="non-terminal residue" evidence="5">
    <location>
        <position position="1"/>
    </location>
</feature>
<accession>X6N4V0</accession>
<feature type="transmembrane region" description="Helical" evidence="3">
    <location>
        <begin position="297"/>
        <end position="319"/>
    </location>
</feature>
<dbReference type="Gene3D" id="1.10.8.270">
    <property type="entry name" value="putative rabgap domain of human tbc1 domain family member 14 like domains"/>
    <property type="match status" value="1"/>
</dbReference>